<sequence length="288" mass="29073">MSLSFCAVVVGSLHYDIVVDAPHRPAAGETVTGTAWRPVFGGKGGNQAAAVVAAGVPCRMVSAVGDDGFGTFLRDSLQTAGVDDTHVVTLPDTGSGMSVAIMDAEGDYGAVIVSGSNLQIDPSGLNNDALWQNATHLVLQNEVPEALNIAAARAARARGVAVMLNAAPARELSDALAQSIDILVVNAGEAQALCGTEVSSLDAARSAAEALARRFRVAVVTAGGDGVAVAGEDIAYAEPGHDVVLVSTHGAGDCFIGTMVAQLVGGATLPEAVAQANLAAARHVSRQR</sequence>
<dbReference type="InterPro" id="IPR011611">
    <property type="entry name" value="PfkB_dom"/>
</dbReference>
<keyword evidence="5" id="KW-1185">Reference proteome</keyword>
<dbReference type="InterPro" id="IPR002139">
    <property type="entry name" value="Ribo/fructo_kinase"/>
</dbReference>
<dbReference type="Gene3D" id="3.40.1190.20">
    <property type="match status" value="1"/>
</dbReference>
<dbReference type="InterPro" id="IPR029056">
    <property type="entry name" value="Ribokinase-like"/>
</dbReference>
<dbReference type="Pfam" id="PF00294">
    <property type="entry name" value="PfkB"/>
    <property type="match status" value="1"/>
</dbReference>
<evidence type="ECO:0000259" key="3">
    <source>
        <dbReference type="Pfam" id="PF00294"/>
    </source>
</evidence>
<dbReference type="PANTHER" id="PTHR10584:SF166">
    <property type="entry name" value="RIBOKINASE"/>
    <property type="match status" value="1"/>
</dbReference>
<dbReference type="Proteomes" id="UP000644749">
    <property type="component" value="Unassembled WGS sequence"/>
</dbReference>
<organism evidence="4 5">
    <name type="scientific">Paracoccus aerius</name>
    <dbReference type="NCBI Taxonomy" id="1915382"/>
    <lineage>
        <taxon>Bacteria</taxon>
        <taxon>Pseudomonadati</taxon>
        <taxon>Pseudomonadota</taxon>
        <taxon>Alphaproteobacteria</taxon>
        <taxon>Rhodobacterales</taxon>
        <taxon>Paracoccaceae</taxon>
        <taxon>Paracoccus</taxon>
    </lineage>
</organism>
<reference evidence="4 5" key="1">
    <citation type="submission" date="2021-01" db="EMBL/GenBank/DDBJ databases">
        <title>011410 draft genome.</title>
        <authorList>
            <person name="Lang L."/>
        </authorList>
    </citation>
    <scope>NUCLEOTIDE SEQUENCE [LARGE SCALE GENOMIC DNA]</scope>
    <source>
        <strain evidence="4 5">KCTC 42845</strain>
    </source>
</reference>
<dbReference type="EMBL" id="JAESHT010000039">
    <property type="protein sequence ID" value="MBL3675684.1"/>
    <property type="molecule type" value="Genomic_DNA"/>
</dbReference>
<dbReference type="RefSeq" id="WP_191313079.1">
    <property type="nucleotide sequence ID" value="NZ_BNCL01000041.1"/>
</dbReference>
<evidence type="ECO:0000256" key="1">
    <source>
        <dbReference type="ARBA" id="ARBA00022679"/>
    </source>
</evidence>
<protein>
    <submittedName>
        <fullName evidence="4">Bifunctional hydroxymethylpyrimidine kinase/phosphomethylpyrimidine kinase</fullName>
    </submittedName>
</protein>
<evidence type="ECO:0000256" key="2">
    <source>
        <dbReference type="ARBA" id="ARBA00022777"/>
    </source>
</evidence>
<dbReference type="PANTHER" id="PTHR10584">
    <property type="entry name" value="SUGAR KINASE"/>
    <property type="match status" value="1"/>
</dbReference>
<keyword evidence="1" id="KW-0808">Transferase</keyword>
<dbReference type="PRINTS" id="PR00990">
    <property type="entry name" value="RIBOKINASE"/>
</dbReference>
<keyword evidence="2 4" id="KW-0418">Kinase</keyword>
<evidence type="ECO:0000313" key="5">
    <source>
        <dbReference type="Proteomes" id="UP000644749"/>
    </source>
</evidence>
<dbReference type="GO" id="GO:0016301">
    <property type="term" value="F:kinase activity"/>
    <property type="evidence" value="ECO:0007669"/>
    <property type="project" value="UniProtKB-KW"/>
</dbReference>
<dbReference type="SUPFAM" id="SSF53613">
    <property type="entry name" value="Ribokinase-like"/>
    <property type="match status" value="1"/>
</dbReference>
<proteinExistence type="predicted"/>
<evidence type="ECO:0000313" key="4">
    <source>
        <dbReference type="EMBL" id="MBL3675684.1"/>
    </source>
</evidence>
<feature type="domain" description="Carbohydrate kinase PfkB" evidence="3">
    <location>
        <begin position="8"/>
        <end position="286"/>
    </location>
</feature>
<gene>
    <name evidence="4" type="ORF">JL111_19650</name>
</gene>
<name>A0ABS1SC60_9RHOB</name>
<comment type="caution">
    <text evidence="4">The sequence shown here is derived from an EMBL/GenBank/DDBJ whole genome shotgun (WGS) entry which is preliminary data.</text>
</comment>
<accession>A0ABS1SC60</accession>